<feature type="domain" description="NodB homology" evidence="3">
    <location>
        <begin position="53"/>
        <end position="241"/>
    </location>
</feature>
<dbReference type="Gene3D" id="3.20.20.370">
    <property type="entry name" value="Glycoside hydrolase/deacetylase"/>
    <property type="match status" value="1"/>
</dbReference>
<dbReference type="STRING" id="687842.ASU31_12760"/>
<dbReference type="Proteomes" id="UP000051950">
    <property type="component" value="Unassembled WGS sequence"/>
</dbReference>
<dbReference type="GO" id="GO:0005975">
    <property type="term" value="P:carbohydrate metabolic process"/>
    <property type="evidence" value="ECO:0007669"/>
    <property type="project" value="InterPro"/>
</dbReference>
<evidence type="ECO:0000259" key="3">
    <source>
        <dbReference type="PROSITE" id="PS51677"/>
    </source>
</evidence>
<comment type="caution">
    <text evidence="4">The sequence shown here is derived from an EMBL/GenBank/DDBJ whole genome shotgun (WGS) entry which is preliminary data.</text>
</comment>
<dbReference type="CDD" id="cd10918">
    <property type="entry name" value="CE4_NodB_like_5s_6s"/>
    <property type="match status" value="1"/>
</dbReference>
<dbReference type="GO" id="GO:0016810">
    <property type="term" value="F:hydrolase activity, acting on carbon-nitrogen (but not peptide) bonds"/>
    <property type="evidence" value="ECO:0007669"/>
    <property type="project" value="InterPro"/>
</dbReference>
<dbReference type="InterPro" id="IPR051398">
    <property type="entry name" value="Polysacch_Deacetylase"/>
</dbReference>
<reference evidence="4 5" key="1">
    <citation type="submission" date="2015-11" db="EMBL/GenBank/DDBJ databases">
        <title>Sequence of Pedobacter ginsenosidimutans.</title>
        <authorList>
            <person name="Carson E."/>
            <person name="Keyser V."/>
            <person name="Newman J."/>
            <person name="Miller J."/>
        </authorList>
    </citation>
    <scope>NUCLEOTIDE SEQUENCE [LARGE SCALE GENOMIC DNA]</scope>
    <source>
        <strain evidence="4 5">KACC 14530</strain>
    </source>
</reference>
<dbReference type="PANTHER" id="PTHR34216:SF3">
    <property type="entry name" value="POLY-BETA-1,6-N-ACETYL-D-GLUCOSAMINE N-DEACETYLASE"/>
    <property type="match status" value="1"/>
</dbReference>
<evidence type="ECO:0000313" key="4">
    <source>
        <dbReference type="EMBL" id="KRT15849.1"/>
    </source>
</evidence>
<dbReference type="InterPro" id="IPR011330">
    <property type="entry name" value="Glyco_hydro/deAcase_b/a-brl"/>
</dbReference>
<evidence type="ECO:0000256" key="1">
    <source>
        <dbReference type="ARBA" id="ARBA00004613"/>
    </source>
</evidence>
<dbReference type="InterPro" id="IPR002509">
    <property type="entry name" value="NODB_dom"/>
</dbReference>
<proteinExistence type="predicted"/>
<comment type="subcellular location">
    <subcellularLocation>
        <location evidence="1">Secreted</location>
    </subcellularLocation>
</comment>
<sequence>MLHHINNLPGPGLENWSISEEKFILLLDTIEKHGFTTTTFELLKDHNHQRRQKEVILSFDDCPAALFEFAIPELLKRNMKAVFFIPTGEIAGFNRWDVSEQGFSRFSLMNAEQLIYLSNLGMEIASHGKHHLRANKISEEVFYQEILAAKNELEALLQKDIVALAYPYGEVPKNYKTLVSQAGYTFGLSIYQRRSNQFALRRIGIHTRDTESSISFKLSKSYQFMRTFFDPILWIKKATRV</sequence>
<dbReference type="AlphaFoldDB" id="A0A0T5VQC4"/>
<dbReference type="PROSITE" id="PS51677">
    <property type="entry name" value="NODB"/>
    <property type="match status" value="1"/>
</dbReference>
<name>A0A0T5VQC4_9SPHI</name>
<dbReference type="GO" id="GO:0005576">
    <property type="term" value="C:extracellular region"/>
    <property type="evidence" value="ECO:0007669"/>
    <property type="project" value="UniProtKB-SubCell"/>
</dbReference>
<organism evidence="4 5">
    <name type="scientific">Pedobacter ginsenosidimutans</name>
    <dbReference type="NCBI Taxonomy" id="687842"/>
    <lineage>
        <taxon>Bacteria</taxon>
        <taxon>Pseudomonadati</taxon>
        <taxon>Bacteroidota</taxon>
        <taxon>Sphingobacteriia</taxon>
        <taxon>Sphingobacteriales</taxon>
        <taxon>Sphingobacteriaceae</taxon>
        <taxon>Pedobacter</taxon>
    </lineage>
</organism>
<keyword evidence="5" id="KW-1185">Reference proteome</keyword>
<dbReference type="EMBL" id="LMZQ01000007">
    <property type="protein sequence ID" value="KRT15849.1"/>
    <property type="molecule type" value="Genomic_DNA"/>
</dbReference>
<dbReference type="SUPFAM" id="SSF88713">
    <property type="entry name" value="Glycoside hydrolase/deacetylase"/>
    <property type="match status" value="1"/>
</dbReference>
<evidence type="ECO:0000256" key="2">
    <source>
        <dbReference type="ARBA" id="ARBA00022729"/>
    </source>
</evidence>
<dbReference type="Pfam" id="PF01522">
    <property type="entry name" value="Polysacc_deac_1"/>
    <property type="match status" value="1"/>
</dbReference>
<keyword evidence="2" id="KW-0732">Signal</keyword>
<protein>
    <recommendedName>
        <fullName evidence="3">NodB homology domain-containing protein</fullName>
    </recommendedName>
</protein>
<accession>A0A0T5VQC4</accession>
<dbReference type="PANTHER" id="PTHR34216">
    <property type="match status" value="1"/>
</dbReference>
<evidence type="ECO:0000313" key="5">
    <source>
        <dbReference type="Proteomes" id="UP000051950"/>
    </source>
</evidence>
<gene>
    <name evidence="4" type="ORF">ASU31_12760</name>
</gene>